<name>A0A8J2L3K9_9HEXA</name>
<evidence type="ECO:0000313" key="3">
    <source>
        <dbReference type="Proteomes" id="UP000708208"/>
    </source>
</evidence>
<feature type="compositionally biased region" description="Polar residues" evidence="1">
    <location>
        <begin position="694"/>
        <end position="703"/>
    </location>
</feature>
<keyword evidence="3" id="KW-1185">Reference proteome</keyword>
<evidence type="ECO:0000256" key="1">
    <source>
        <dbReference type="SAM" id="MobiDB-lite"/>
    </source>
</evidence>
<feature type="compositionally biased region" description="Polar residues" evidence="1">
    <location>
        <begin position="770"/>
        <end position="787"/>
    </location>
</feature>
<accession>A0A8J2L3K9</accession>
<feature type="region of interest" description="Disordered" evidence="1">
    <location>
        <begin position="688"/>
        <end position="715"/>
    </location>
</feature>
<dbReference type="EMBL" id="CAJVCH010534347">
    <property type="protein sequence ID" value="CAG7824887.1"/>
    <property type="molecule type" value="Genomic_DNA"/>
</dbReference>
<organism evidence="2 3">
    <name type="scientific">Allacma fusca</name>
    <dbReference type="NCBI Taxonomy" id="39272"/>
    <lineage>
        <taxon>Eukaryota</taxon>
        <taxon>Metazoa</taxon>
        <taxon>Ecdysozoa</taxon>
        <taxon>Arthropoda</taxon>
        <taxon>Hexapoda</taxon>
        <taxon>Collembola</taxon>
        <taxon>Symphypleona</taxon>
        <taxon>Sminthuridae</taxon>
        <taxon>Allacma</taxon>
    </lineage>
</organism>
<gene>
    <name evidence="2" type="ORF">AFUS01_LOCUS35023</name>
</gene>
<proteinExistence type="predicted"/>
<feature type="compositionally biased region" description="Polar residues" evidence="1">
    <location>
        <begin position="804"/>
        <end position="823"/>
    </location>
</feature>
<sequence>MPTVFEQTTEPSAITVIRKITTSKSTGRIGIRLEAGSVLVGDLTAKNELGVFLVLRDNININNHLKNSPLPSQFCVNVLLKHSNKRYVIHCNKIIFPLSAEHILAIYFIKIMSMLQKLNINATEEIAVMIQESNAEASNAIQKSLAIIKSAGPSLFASQPLYRFVATHSSDDTSSLDSSSSYSVLERLLQFLDLTNDVKIDSGEFNNYTVNPPSEPHLSPEQFKLIEQSVARAVEEGLKTHKKFMYSVTGRKEPFTDTQLKNFHDNNLRSIAATFAENFKELASSYSSIASCIKEAQDKLEKKTNLQLMSYLKRYETSIKALTEKVKHWIMEAECLYDEEMEEFNPEERTSQEIRTKHAELELQFMTWLKQKFTENKLEWQEFWKFEPQEKLSEKLEEHLATAQKDTSNFGDTLSSLSSPMLVLKSIQRVQNSSLSYGNSMESSPRAPPNSLSNFEDSESLIPGGFTSRDEHYLKDHANYEEPTTDPFIDENFEGRGDAADQEEFNHVEEEDPPLQFTQEVSYSSDLSENNSIQLGDLEENSSNNLKNFEIQSGGDMEELLEPANEPVEVETPNTLLSEPNTNSIEGSEIEATSPPNLDILEAVTEIEVETTLSPNPNILEAVTEIETTLSLNQNILEPVTEIKVEATFSPNPNILEAVTETEPIDETIKNIVLDHESVAGSCIHEEKPLAEEGQNSTQNSTSEIERQLEEAGRDTCTPIEELSGSLTASSTSVLDTDVATTLTEIGDDNVLERQRTTLEGQKQVPEEASVNNESANAQGLQQSSEQALALESVTNDELDSPRRNSNSGNSTKVPVSSASGATNPYDIEGSDEDIPTPTASPIFTENNHEIGNTSTQAVMDEILEECCEKEGRSQGDISVVRQSGGH</sequence>
<reference evidence="2" key="1">
    <citation type="submission" date="2021-06" db="EMBL/GenBank/DDBJ databases">
        <authorList>
            <person name="Hodson N. C."/>
            <person name="Mongue J. A."/>
            <person name="Jaron S. K."/>
        </authorList>
    </citation>
    <scope>NUCLEOTIDE SEQUENCE</scope>
</reference>
<dbReference type="Proteomes" id="UP000708208">
    <property type="component" value="Unassembled WGS sequence"/>
</dbReference>
<feature type="region of interest" description="Disordered" evidence="1">
    <location>
        <begin position="759"/>
        <end position="852"/>
    </location>
</feature>
<dbReference type="AlphaFoldDB" id="A0A8J2L3K9"/>
<evidence type="ECO:0000313" key="2">
    <source>
        <dbReference type="EMBL" id="CAG7824887.1"/>
    </source>
</evidence>
<feature type="compositionally biased region" description="Polar residues" evidence="1">
    <location>
        <begin position="838"/>
        <end position="852"/>
    </location>
</feature>
<comment type="caution">
    <text evidence="2">The sequence shown here is derived from an EMBL/GenBank/DDBJ whole genome shotgun (WGS) entry which is preliminary data.</text>
</comment>
<protein>
    <submittedName>
        <fullName evidence="2">Uncharacterized protein</fullName>
    </submittedName>
</protein>
<feature type="compositionally biased region" description="Basic and acidic residues" evidence="1">
    <location>
        <begin position="704"/>
        <end position="714"/>
    </location>
</feature>